<dbReference type="PANTHER" id="PTHR12480">
    <property type="entry name" value="ARGININE DEMETHYLASE AND LYSYL-HYDROXYLASE JMJD"/>
    <property type="match status" value="1"/>
</dbReference>
<dbReference type="OrthoDB" id="298344at2759"/>
<dbReference type="STRING" id="1109443.G4TX67"/>
<sequence>MEGNVDIAAGPDLHMDNKNWNIEDLLAFAENFEDAPRVDISTMQDSEIEKLVQDHEERGIPVVLEGWHLRDGWQQALFTPEWLKKPENVSQRITVRDMEDKEDREMTMKSYFEYVATVKGVYVPDGPPRLYAKDGDCPKRWEEWLRANLSAGLLPYDEGDFTSCLPPELRAQTLMTYLGPGDTWTPAHKDLCGSVGQNLMVCAQGGASYWFMASTKDRRDASAYWRKLGHELDHELHAASLQELVNAPFPIYVVKQRLGDLVIVPPSSCHQVHNAGGLTVKIAWSRMSIKSLELSLREELYIYQRVCRKETYRVRTMIDSVLNALVKSCKDSGAQVERLIALERLLPLYQQMLTQSYTVTHKSLPRRSLSDEYCGACGGDLWQSAFTCECRDGTDKKESLVCPPCYLDGRACGCRLMQPVMDKAWPTLVALHDEVVHILTSAETGEIRKHRSISITWSSDKYVPYFRLACFLHASRRALSPSGFDRTRRCGLQDSGTSGKRESHDLLMDEGITCEPCHRNQCFRHILGKFGRHCASVFEYVEEYQEIQGSKVVKLANSMMKSNKWHEIHQELNKKRHISDHDVSFEDDWRDWLPSLASLYQPQASLTPGIIFLGWYDDDLHMREPSPEIVPGSSSKGPIEARVIKREEQEYSQSSTMIRKRKASSEIGRSHAKFRKKEDISSGSEELLMPPSMPSLPSTSQTTMVRPRRVRASPALTYESTSEQHSVASRTRGRARVPETPSVLMDETTDMESHVQPPVQASPLPFRSSFISIPRGIPRSNVATRPSLEEQLQDLESQRKQDRQTIKRQQQQIDAQQRQIEEQNNKIEGQQRRIERLSKTVDRVWKEGNDKSFATIEELRTVVKKVDELDHHLRDIVRMTELDLQNVNQRVDSLSSSGTIQVQPPPPPSSYISSGVSEVTREAGSSAHWFNDRR</sequence>
<dbReference type="SMART" id="SM00558">
    <property type="entry name" value="JmjC"/>
    <property type="match status" value="1"/>
</dbReference>
<dbReference type="Proteomes" id="UP000007148">
    <property type="component" value="Unassembled WGS sequence"/>
</dbReference>
<dbReference type="PANTHER" id="PTHR12480:SF35">
    <property type="entry name" value="TRANSCRIPTION FACTOR JUMONJI, JMJC DOMAIN-CONTAINING PROTEIN"/>
    <property type="match status" value="1"/>
</dbReference>
<dbReference type="InParanoid" id="G4TX67"/>
<comment type="caution">
    <text evidence="4">The sequence shown here is derived from an EMBL/GenBank/DDBJ whole genome shotgun (WGS) entry which is preliminary data.</text>
</comment>
<dbReference type="Pfam" id="PF02373">
    <property type="entry name" value="JmjC"/>
    <property type="match status" value="1"/>
</dbReference>
<protein>
    <submittedName>
        <fullName evidence="4">Related to c-module-binding factor</fullName>
    </submittedName>
</protein>
<dbReference type="GO" id="GO:0005737">
    <property type="term" value="C:cytoplasm"/>
    <property type="evidence" value="ECO:0007669"/>
    <property type="project" value="TreeGrafter"/>
</dbReference>
<dbReference type="EMBL" id="CAFZ01000550">
    <property type="protein sequence ID" value="CCA75910.1"/>
    <property type="molecule type" value="Genomic_DNA"/>
</dbReference>
<dbReference type="InterPro" id="IPR003347">
    <property type="entry name" value="JmjC_dom"/>
</dbReference>
<dbReference type="eggNOG" id="ENOG502QW48">
    <property type="taxonomic scope" value="Eukaryota"/>
</dbReference>
<dbReference type="SUPFAM" id="SSF51197">
    <property type="entry name" value="Clavaminate synthase-like"/>
    <property type="match status" value="1"/>
</dbReference>
<evidence type="ECO:0000259" key="3">
    <source>
        <dbReference type="PROSITE" id="PS51184"/>
    </source>
</evidence>
<dbReference type="Gene3D" id="2.60.120.650">
    <property type="entry name" value="Cupin"/>
    <property type="match status" value="1"/>
</dbReference>
<evidence type="ECO:0000256" key="1">
    <source>
        <dbReference type="SAM" id="Coils"/>
    </source>
</evidence>
<dbReference type="HOGENOM" id="CLU_313543_0_0_1"/>
<keyword evidence="5" id="KW-1185">Reference proteome</keyword>
<evidence type="ECO:0000313" key="5">
    <source>
        <dbReference type="Proteomes" id="UP000007148"/>
    </source>
</evidence>
<gene>
    <name evidence="4" type="ORF">PIIN_09906</name>
</gene>
<keyword evidence="1" id="KW-0175">Coiled coil</keyword>
<dbReference type="PROSITE" id="PS51184">
    <property type="entry name" value="JMJC"/>
    <property type="match status" value="1"/>
</dbReference>
<feature type="coiled-coil region" evidence="1">
    <location>
        <begin position="785"/>
        <end position="840"/>
    </location>
</feature>
<dbReference type="AlphaFoldDB" id="G4TX67"/>
<reference evidence="4 5" key="1">
    <citation type="journal article" date="2011" name="PLoS Pathog.">
        <title>Endophytic Life Strategies Decoded by Genome and Transcriptome Analyses of the Mutualistic Root Symbiont Piriformospora indica.</title>
        <authorList>
            <person name="Zuccaro A."/>
            <person name="Lahrmann U."/>
            <person name="Guldener U."/>
            <person name="Langen G."/>
            <person name="Pfiffi S."/>
            <person name="Biedenkopf D."/>
            <person name="Wong P."/>
            <person name="Samans B."/>
            <person name="Grimm C."/>
            <person name="Basiewicz M."/>
            <person name="Murat C."/>
            <person name="Martin F."/>
            <person name="Kogel K.H."/>
        </authorList>
    </citation>
    <scope>NUCLEOTIDE SEQUENCE [LARGE SCALE GENOMIC DNA]</scope>
    <source>
        <strain evidence="4 5">DSM 11827</strain>
    </source>
</reference>
<organism evidence="4 5">
    <name type="scientific">Serendipita indica (strain DSM 11827)</name>
    <name type="common">Root endophyte fungus</name>
    <name type="synonym">Piriformospora indica</name>
    <dbReference type="NCBI Taxonomy" id="1109443"/>
    <lineage>
        <taxon>Eukaryota</taxon>
        <taxon>Fungi</taxon>
        <taxon>Dikarya</taxon>
        <taxon>Basidiomycota</taxon>
        <taxon>Agaricomycotina</taxon>
        <taxon>Agaricomycetes</taxon>
        <taxon>Sebacinales</taxon>
        <taxon>Serendipitaceae</taxon>
        <taxon>Serendipita</taxon>
    </lineage>
</organism>
<feature type="domain" description="JmjC" evidence="3">
    <location>
        <begin position="138"/>
        <end position="303"/>
    </location>
</feature>
<evidence type="ECO:0000313" key="4">
    <source>
        <dbReference type="EMBL" id="CCA75910.1"/>
    </source>
</evidence>
<name>G4TX67_SERID</name>
<feature type="compositionally biased region" description="Low complexity" evidence="2">
    <location>
        <begin position="687"/>
        <end position="704"/>
    </location>
</feature>
<feature type="region of interest" description="Disordered" evidence="2">
    <location>
        <begin position="648"/>
        <end position="741"/>
    </location>
</feature>
<dbReference type="InterPro" id="IPR050910">
    <property type="entry name" value="JMJD6_ArgDemeth/LysHydrox"/>
</dbReference>
<accession>G4TX67</accession>
<proteinExistence type="predicted"/>
<feature type="region of interest" description="Disordered" evidence="2">
    <location>
        <begin position="895"/>
        <end position="918"/>
    </location>
</feature>
<feature type="compositionally biased region" description="Polar residues" evidence="2">
    <location>
        <begin position="718"/>
        <end position="729"/>
    </location>
</feature>
<evidence type="ECO:0000256" key="2">
    <source>
        <dbReference type="SAM" id="MobiDB-lite"/>
    </source>
</evidence>